<evidence type="ECO:0000313" key="4">
    <source>
        <dbReference type="Proteomes" id="UP001302812"/>
    </source>
</evidence>
<feature type="transmembrane region" description="Helical" evidence="1">
    <location>
        <begin position="225"/>
        <end position="252"/>
    </location>
</feature>
<evidence type="ECO:0000256" key="1">
    <source>
        <dbReference type="SAM" id="Phobius"/>
    </source>
</evidence>
<organism evidence="3 4">
    <name type="scientific">Canariomyces notabilis</name>
    <dbReference type="NCBI Taxonomy" id="2074819"/>
    <lineage>
        <taxon>Eukaryota</taxon>
        <taxon>Fungi</taxon>
        <taxon>Dikarya</taxon>
        <taxon>Ascomycota</taxon>
        <taxon>Pezizomycotina</taxon>
        <taxon>Sordariomycetes</taxon>
        <taxon>Sordariomycetidae</taxon>
        <taxon>Sordariales</taxon>
        <taxon>Chaetomiaceae</taxon>
        <taxon>Canariomyces</taxon>
    </lineage>
</organism>
<dbReference type="GeneID" id="89932965"/>
<keyword evidence="1" id="KW-0472">Membrane</keyword>
<comment type="caution">
    <text evidence="3">The sequence shown here is derived from an EMBL/GenBank/DDBJ whole genome shotgun (WGS) entry which is preliminary data.</text>
</comment>
<feature type="transmembrane region" description="Helical" evidence="1">
    <location>
        <begin position="284"/>
        <end position="303"/>
    </location>
</feature>
<evidence type="ECO:0000259" key="2">
    <source>
        <dbReference type="Pfam" id="PF20237"/>
    </source>
</evidence>
<feature type="transmembrane region" description="Helical" evidence="1">
    <location>
        <begin position="258"/>
        <end position="277"/>
    </location>
</feature>
<dbReference type="EMBL" id="MU853349">
    <property type="protein sequence ID" value="KAK4110660.1"/>
    <property type="molecule type" value="Genomic_DNA"/>
</dbReference>
<accession>A0AAN6QNE6</accession>
<keyword evidence="4" id="KW-1185">Reference proteome</keyword>
<dbReference type="RefSeq" id="XP_064668230.1">
    <property type="nucleotide sequence ID" value="XM_064808842.1"/>
</dbReference>
<reference evidence="3" key="1">
    <citation type="journal article" date="2023" name="Mol. Phylogenet. Evol.">
        <title>Genome-scale phylogeny and comparative genomics of the fungal order Sordariales.</title>
        <authorList>
            <person name="Hensen N."/>
            <person name="Bonometti L."/>
            <person name="Westerberg I."/>
            <person name="Brannstrom I.O."/>
            <person name="Guillou S."/>
            <person name="Cros-Aarteil S."/>
            <person name="Calhoun S."/>
            <person name="Haridas S."/>
            <person name="Kuo A."/>
            <person name="Mondo S."/>
            <person name="Pangilinan J."/>
            <person name="Riley R."/>
            <person name="LaButti K."/>
            <person name="Andreopoulos B."/>
            <person name="Lipzen A."/>
            <person name="Chen C."/>
            <person name="Yan M."/>
            <person name="Daum C."/>
            <person name="Ng V."/>
            <person name="Clum A."/>
            <person name="Steindorff A."/>
            <person name="Ohm R.A."/>
            <person name="Martin F."/>
            <person name="Silar P."/>
            <person name="Natvig D.O."/>
            <person name="Lalanne C."/>
            <person name="Gautier V."/>
            <person name="Ament-Velasquez S.L."/>
            <person name="Kruys A."/>
            <person name="Hutchinson M.I."/>
            <person name="Powell A.J."/>
            <person name="Barry K."/>
            <person name="Miller A.N."/>
            <person name="Grigoriev I.V."/>
            <person name="Debuchy R."/>
            <person name="Gladieux P."/>
            <person name="Hiltunen Thoren M."/>
            <person name="Johannesson H."/>
        </authorList>
    </citation>
    <scope>NUCLEOTIDE SEQUENCE</scope>
    <source>
        <strain evidence="3">CBS 508.74</strain>
    </source>
</reference>
<dbReference type="PANTHER" id="PTHR34502:SF3">
    <property type="entry name" value="DUF6594 DOMAIN-CONTAINING PROTEIN"/>
    <property type="match status" value="1"/>
</dbReference>
<keyword evidence="1" id="KW-0812">Transmembrane</keyword>
<feature type="domain" description="DUF6594" evidence="2">
    <location>
        <begin position="59"/>
        <end position="297"/>
    </location>
</feature>
<dbReference type="Pfam" id="PF20237">
    <property type="entry name" value="DUF6594"/>
    <property type="match status" value="1"/>
</dbReference>
<dbReference type="AlphaFoldDB" id="A0AAN6QNE6"/>
<name>A0AAN6QNE6_9PEZI</name>
<sequence length="315" mass="36068">MEQSATGYWAALAERLRSLLRGSENANLDNQASPEWAHPQAFGSILEKDEDFLEYPKGFPRFARMQDYFRNGSIHRRYGPLRQRLLQHIEVEIAKREARLLELDKEGEQEETCEKERLIEELIQLDDLYARMLYNDYKTRKLRRIDHHEYLNFFGTAKDLGILEGDAKDYLHAPSKDFVTTRPERLYDSLERLAFRVQISWLLKLLPKTEAPEGSPYESHFDPGWFIALGVVAIGLLCLLLFLLPVAILYFVQPSAGWSAGVVATFGLAFTVVLALMPRVQIENIFISLAAYVAIMVAFLVNFQGGQCKCQVSSD</sequence>
<reference evidence="3" key="2">
    <citation type="submission" date="2023-05" db="EMBL/GenBank/DDBJ databases">
        <authorList>
            <consortium name="Lawrence Berkeley National Laboratory"/>
            <person name="Steindorff A."/>
            <person name="Hensen N."/>
            <person name="Bonometti L."/>
            <person name="Westerberg I."/>
            <person name="Brannstrom I.O."/>
            <person name="Guillou S."/>
            <person name="Cros-Aarteil S."/>
            <person name="Calhoun S."/>
            <person name="Haridas S."/>
            <person name="Kuo A."/>
            <person name="Mondo S."/>
            <person name="Pangilinan J."/>
            <person name="Riley R."/>
            <person name="Labutti K."/>
            <person name="Andreopoulos B."/>
            <person name="Lipzen A."/>
            <person name="Chen C."/>
            <person name="Yanf M."/>
            <person name="Daum C."/>
            <person name="Ng V."/>
            <person name="Clum A."/>
            <person name="Ohm R."/>
            <person name="Martin F."/>
            <person name="Silar P."/>
            <person name="Natvig D."/>
            <person name="Lalanne C."/>
            <person name="Gautier V."/>
            <person name="Ament-Velasquez S.L."/>
            <person name="Kruys A."/>
            <person name="Hutchinson M.I."/>
            <person name="Powell A.J."/>
            <person name="Barry K."/>
            <person name="Miller A.N."/>
            <person name="Grigoriev I.V."/>
            <person name="Debuchy R."/>
            <person name="Gladieux P."/>
            <person name="Thoren M.H."/>
            <person name="Johannesson H."/>
        </authorList>
    </citation>
    <scope>NUCLEOTIDE SEQUENCE</scope>
    <source>
        <strain evidence="3">CBS 508.74</strain>
    </source>
</reference>
<proteinExistence type="predicted"/>
<protein>
    <recommendedName>
        <fullName evidence="2">DUF6594 domain-containing protein</fullName>
    </recommendedName>
</protein>
<gene>
    <name evidence="3" type="ORF">N656DRAFT_195130</name>
</gene>
<dbReference type="InterPro" id="IPR046529">
    <property type="entry name" value="DUF6594"/>
</dbReference>
<evidence type="ECO:0000313" key="3">
    <source>
        <dbReference type="EMBL" id="KAK4110660.1"/>
    </source>
</evidence>
<keyword evidence="1" id="KW-1133">Transmembrane helix</keyword>
<dbReference type="PANTHER" id="PTHR34502">
    <property type="entry name" value="DUF6594 DOMAIN-CONTAINING PROTEIN-RELATED"/>
    <property type="match status" value="1"/>
</dbReference>
<dbReference type="Proteomes" id="UP001302812">
    <property type="component" value="Unassembled WGS sequence"/>
</dbReference>